<proteinExistence type="predicted"/>
<organism evidence="2 3">
    <name type="scientific">Elysia marginata</name>
    <dbReference type="NCBI Taxonomy" id="1093978"/>
    <lineage>
        <taxon>Eukaryota</taxon>
        <taxon>Metazoa</taxon>
        <taxon>Spiralia</taxon>
        <taxon>Lophotrochozoa</taxon>
        <taxon>Mollusca</taxon>
        <taxon>Gastropoda</taxon>
        <taxon>Heterobranchia</taxon>
        <taxon>Euthyneura</taxon>
        <taxon>Panpulmonata</taxon>
        <taxon>Sacoglossa</taxon>
        <taxon>Placobranchoidea</taxon>
        <taxon>Plakobranchidae</taxon>
        <taxon>Elysia</taxon>
    </lineage>
</organism>
<evidence type="ECO:0000313" key="2">
    <source>
        <dbReference type="EMBL" id="GFS03769.1"/>
    </source>
</evidence>
<keyword evidence="3" id="KW-1185">Reference proteome</keyword>
<dbReference type="AlphaFoldDB" id="A0AAV4I0I0"/>
<comment type="caution">
    <text evidence="2">The sequence shown here is derived from an EMBL/GenBank/DDBJ whole genome shotgun (WGS) entry which is preliminary data.</text>
</comment>
<accession>A0AAV4I0I0</accession>
<evidence type="ECO:0000256" key="1">
    <source>
        <dbReference type="SAM" id="MobiDB-lite"/>
    </source>
</evidence>
<reference evidence="2 3" key="1">
    <citation type="journal article" date="2021" name="Elife">
        <title>Chloroplast acquisition without the gene transfer in kleptoplastic sea slugs, Plakobranchus ocellatus.</title>
        <authorList>
            <person name="Maeda T."/>
            <person name="Takahashi S."/>
            <person name="Yoshida T."/>
            <person name="Shimamura S."/>
            <person name="Takaki Y."/>
            <person name="Nagai Y."/>
            <person name="Toyoda A."/>
            <person name="Suzuki Y."/>
            <person name="Arimoto A."/>
            <person name="Ishii H."/>
            <person name="Satoh N."/>
            <person name="Nishiyama T."/>
            <person name="Hasebe M."/>
            <person name="Maruyama T."/>
            <person name="Minagawa J."/>
            <person name="Obokata J."/>
            <person name="Shigenobu S."/>
        </authorList>
    </citation>
    <scope>NUCLEOTIDE SEQUENCE [LARGE SCALE GENOMIC DNA]</scope>
</reference>
<feature type="compositionally biased region" description="Gly residues" evidence="1">
    <location>
        <begin position="11"/>
        <end position="22"/>
    </location>
</feature>
<evidence type="ECO:0000313" key="3">
    <source>
        <dbReference type="Proteomes" id="UP000762676"/>
    </source>
</evidence>
<gene>
    <name evidence="2" type="ORF">ElyMa_006478900</name>
</gene>
<feature type="region of interest" description="Disordered" evidence="1">
    <location>
        <begin position="1"/>
        <end position="24"/>
    </location>
</feature>
<dbReference type="EMBL" id="BMAT01013011">
    <property type="protein sequence ID" value="GFS03769.1"/>
    <property type="molecule type" value="Genomic_DNA"/>
</dbReference>
<sequence length="67" mass="7481">MTCRQLKLSPLGGGGDEGGDGMVGERIPLRDQWQQAVTLCPGPRWEMGRLVHCRIYRIASQKVTTRL</sequence>
<protein>
    <submittedName>
        <fullName evidence="2">Uncharacterized protein</fullName>
    </submittedName>
</protein>
<dbReference type="Proteomes" id="UP000762676">
    <property type="component" value="Unassembled WGS sequence"/>
</dbReference>
<name>A0AAV4I0I0_9GAST</name>